<dbReference type="RefSeq" id="WP_160842621.1">
    <property type="nucleotide sequence ID" value="NZ_WVHT01000001.1"/>
</dbReference>
<dbReference type="AlphaFoldDB" id="A0A7K1Y575"/>
<evidence type="ECO:0000313" key="1">
    <source>
        <dbReference type="EMBL" id="MXV49511.1"/>
    </source>
</evidence>
<comment type="caution">
    <text evidence="1">The sequence shown here is derived from an EMBL/GenBank/DDBJ whole genome shotgun (WGS) entry which is preliminary data.</text>
</comment>
<proteinExistence type="predicted"/>
<accession>A0A7K1Y575</accession>
<reference evidence="1 2" key="1">
    <citation type="submission" date="2019-11" db="EMBL/GenBank/DDBJ databases">
        <title>Pedobacter sp. HMF7647 Genome sequencing and assembly.</title>
        <authorList>
            <person name="Kang H."/>
            <person name="Kim H."/>
            <person name="Joh K."/>
        </authorList>
    </citation>
    <scope>NUCLEOTIDE SEQUENCE [LARGE SCALE GENOMIC DNA]</scope>
    <source>
        <strain evidence="1 2">HMF7647</strain>
    </source>
</reference>
<keyword evidence="2" id="KW-1185">Reference proteome</keyword>
<gene>
    <name evidence="1" type="ORF">GS399_00885</name>
</gene>
<dbReference type="EMBL" id="WVHT01000001">
    <property type="protein sequence ID" value="MXV49511.1"/>
    <property type="molecule type" value="Genomic_DNA"/>
</dbReference>
<organism evidence="1 2">
    <name type="scientific">Hufsiella arboris</name>
    <dbReference type="NCBI Taxonomy" id="2695275"/>
    <lineage>
        <taxon>Bacteria</taxon>
        <taxon>Pseudomonadati</taxon>
        <taxon>Bacteroidota</taxon>
        <taxon>Sphingobacteriia</taxon>
        <taxon>Sphingobacteriales</taxon>
        <taxon>Sphingobacteriaceae</taxon>
        <taxon>Hufsiella</taxon>
    </lineage>
</organism>
<sequence>MEISKDSKDIIQLGSGVLGGVASNIISQINGIDQVSSVGCGILITKVLNDLSSRVLSNKERARVGAATIACINKISSNLDQGKIINENFYNSVHEDYKSSSEELYEGIMIKAKNEYEERKIRHIGAILWQCIICRRY</sequence>
<name>A0A7K1Y575_9SPHI</name>
<dbReference type="Proteomes" id="UP000466586">
    <property type="component" value="Unassembled WGS sequence"/>
</dbReference>
<evidence type="ECO:0000313" key="2">
    <source>
        <dbReference type="Proteomes" id="UP000466586"/>
    </source>
</evidence>
<protein>
    <submittedName>
        <fullName evidence="1">Uncharacterized protein</fullName>
    </submittedName>
</protein>